<organism evidence="1">
    <name type="scientific">Photinus pyralis</name>
    <name type="common">Common eastern firefly</name>
    <name type="synonym">Lampyris pyralis</name>
    <dbReference type="NCBI Taxonomy" id="7054"/>
    <lineage>
        <taxon>Eukaryota</taxon>
        <taxon>Metazoa</taxon>
        <taxon>Ecdysozoa</taxon>
        <taxon>Arthropoda</taxon>
        <taxon>Hexapoda</taxon>
        <taxon>Insecta</taxon>
        <taxon>Pterygota</taxon>
        <taxon>Neoptera</taxon>
        <taxon>Endopterygota</taxon>
        <taxon>Coleoptera</taxon>
        <taxon>Polyphaga</taxon>
        <taxon>Elateriformia</taxon>
        <taxon>Elateroidea</taxon>
        <taxon>Lampyridae</taxon>
        <taxon>Lampyrinae</taxon>
        <taxon>Photinus</taxon>
    </lineage>
</organism>
<proteinExistence type="predicted"/>
<dbReference type="EMBL" id="GEZM01038147">
    <property type="protein sequence ID" value="JAV81762.1"/>
    <property type="molecule type" value="Transcribed_RNA"/>
</dbReference>
<protein>
    <submittedName>
        <fullName evidence="1">Uncharacterized protein</fullName>
    </submittedName>
</protein>
<reference evidence="1" key="1">
    <citation type="journal article" date="2016" name="Sci. Rep.">
        <title>Molecular characterization of firefly nuptial gifts: a multi-omics approach sheds light on postcopulatory sexual selection.</title>
        <authorList>
            <person name="Al-Wathiqui N."/>
            <person name="Fallon T.R."/>
            <person name="South A."/>
            <person name="Weng J.K."/>
            <person name="Lewis S.M."/>
        </authorList>
    </citation>
    <scope>NUCLEOTIDE SEQUENCE</scope>
</reference>
<dbReference type="EMBL" id="GEZM01038145">
    <property type="protein sequence ID" value="JAV81766.1"/>
    <property type="molecule type" value="Transcribed_RNA"/>
</dbReference>
<accession>A0A1Y1M7K0</accession>
<evidence type="ECO:0000313" key="1">
    <source>
        <dbReference type="EMBL" id="JAV81762.1"/>
    </source>
</evidence>
<name>A0A1Y1M7K0_PHOPY</name>
<dbReference type="EMBL" id="GEZM01038146">
    <property type="protein sequence ID" value="JAV81763.1"/>
    <property type="molecule type" value="Transcribed_RNA"/>
</dbReference>
<dbReference type="AlphaFoldDB" id="A0A1Y1M7K0"/>
<sequence>MNRIHHWRRVAEQQQAKLFIKAKKLRKLQPKSTPSLLQPKSTYPFFASALNRKDHYQAVYRLNTIYMHGAAVEATCTAQMRPLNTFYMQMRDCCRGQRLNDLAGDNLKLHKIGELNLKAIISFFNWLKRVRAAQTSLEVLKDYTALPHNKYTGGYIS</sequence>